<dbReference type="PANTHER" id="PTHR43880:SF12">
    <property type="entry name" value="ALCOHOL DEHYDROGENASE CLASS-3"/>
    <property type="match status" value="1"/>
</dbReference>
<evidence type="ECO:0000313" key="9">
    <source>
        <dbReference type="Proteomes" id="UP000063434"/>
    </source>
</evidence>
<evidence type="ECO:0000256" key="4">
    <source>
        <dbReference type="ARBA" id="ARBA00023002"/>
    </source>
</evidence>
<gene>
    <name evidence="8" type="primary">xylB_2</name>
    <name evidence="8" type="ORF">PFL603g_01808</name>
</gene>
<dbReference type="InterPro" id="IPR013154">
    <property type="entry name" value="ADH-like_N"/>
</dbReference>
<dbReference type="SMART" id="SM00829">
    <property type="entry name" value="PKS_ER"/>
    <property type="match status" value="1"/>
</dbReference>
<dbReference type="GO" id="GO:0051903">
    <property type="term" value="F:S-(hydroxymethyl)glutathione dehydrogenase [NAD(P)+] activity"/>
    <property type="evidence" value="ECO:0007669"/>
    <property type="project" value="TreeGrafter"/>
</dbReference>
<dbReference type="Gene3D" id="3.90.180.10">
    <property type="entry name" value="Medium-chain alcohol dehydrogenases, catalytic domain"/>
    <property type="match status" value="1"/>
</dbReference>
<feature type="domain" description="Enoyl reductase (ER)" evidence="7">
    <location>
        <begin position="12"/>
        <end position="363"/>
    </location>
</feature>
<dbReference type="GO" id="GO:0005829">
    <property type="term" value="C:cytosol"/>
    <property type="evidence" value="ECO:0007669"/>
    <property type="project" value="TreeGrafter"/>
</dbReference>
<dbReference type="PROSITE" id="PS00059">
    <property type="entry name" value="ADH_ZINC"/>
    <property type="match status" value="1"/>
</dbReference>
<comment type="similarity">
    <text evidence="6">Belongs to the zinc-containing alcohol dehydrogenase family.</text>
</comment>
<keyword evidence="2 6" id="KW-0479">Metal-binding</keyword>
<dbReference type="Proteomes" id="UP000063434">
    <property type="component" value="Unassembled WGS sequence"/>
</dbReference>
<dbReference type="EC" id="1.1.1.90" evidence="8"/>
<keyword evidence="5" id="KW-0520">NAD</keyword>
<comment type="cofactor">
    <cofactor evidence="1 6">
        <name>Zn(2+)</name>
        <dbReference type="ChEBI" id="CHEBI:29105"/>
    </cofactor>
</comment>
<name>A0A109L0A0_PSEFL</name>
<evidence type="ECO:0000256" key="1">
    <source>
        <dbReference type="ARBA" id="ARBA00001947"/>
    </source>
</evidence>
<keyword evidence="4 8" id="KW-0560">Oxidoreductase</keyword>
<dbReference type="InterPro" id="IPR002328">
    <property type="entry name" value="ADH_Zn_CS"/>
</dbReference>
<dbReference type="GO" id="GO:0018456">
    <property type="term" value="F:aryl-alcohol dehydrogenase (NAD+) activity"/>
    <property type="evidence" value="ECO:0007669"/>
    <property type="project" value="UniProtKB-EC"/>
</dbReference>
<dbReference type="PANTHER" id="PTHR43880">
    <property type="entry name" value="ALCOHOL DEHYDROGENASE"/>
    <property type="match status" value="1"/>
</dbReference>
<evidence type="ECO:0000313" key="8">
    <source>
        <dbReference type="EMBL" id="KWV78651.1"/>
    </source>
</evidence>
<dbReference type="GO" id="GO:0008270">
    <property type="term" value="F:zinc ion binding"/>
    <property type="evidence" value="ECO:0007669"/>
    <property type="project" value="InterPro"/>
</dbReference>
<dbReference type="SUPFAM" id="SSF51735">
    <property type="entry name" value="NAD(P)-binding Rossmann-fold domains"/>
    <property type="match status" value="1"/>
</dbReference>
<proteinExistence type="inferred from homology"/>
<dbReference type="CDD" id="cd08278">
    <property type="entry name" value="benzyl_alcohol_DH"/>
    <property type="match status" value="1"/>
</dbReference>
<dbReference type="RefSeq" id="WP_056784437.1">
    <property type="nucleotide sequence ID" value="NZ_LCYC01000018.1"/>
</dbReference>
<keyword evidence="3 6" id="KW-0862">Zinc</keyword>
<reference evidence="8 9" key="1">
    <citation type="submission" date="2015-05" db="EMBL/GenBank/DDBJ databases">
        <title>A genomic and transcriptomic approach to investigate the blue pigment phenotype in Pseudomonas fluorescens.</title>
        <authorList>
            <person name="Andreani N.A."/>
            <person name="Cardazzo B."/>
        </authorList>
    </citation>
    <scope>NUCLEOTIDE SEQUENCE [LARGE SCALE GENOMIC DNA]</scope>
    <source>
        <strain evidence="8 9">Ps_40</strain>
    </source>
</reference>
<sequence length="367" mass="38400">MKILAAVTEGKGALFDVRPLQLGIPRNDEVRVKIIATGICHTDLAVRDQQISVAMPVVLGHESAGIVEQVGSNVSHVQVGDKVILSLGFCGQCSHCASGLPTYCDEHFEYNWKASRADGSVALHDQGQPVHSHFFGQSSFANYAVVSASSLVKVADDAPLEFLGPFACGVMTGAGAVINTLKPSPGTAIAVFGMGAVGLSAIMAARVMGCNPIIAIDTQASRLAVAQEMGATHLIDASQGDATEQVMALTGGQGVKYSVECAGHVGVMASAVNVLEEGGEAVLTGVVAPGTQLSLDVMQLIRGRVVRGSIMGDAAPSVFLPRLVDLFKQGRFPVDKMVRFYDLEQINQAIADIHSGDTIKAVLRMPH</sequence>
<dbReference type="FunFam" id="3.40.50.720:FF:000003">
    <property type="entry name" value="S-(hydroxymethyl)glutathione dehydrogenase"/>
    <property type="match status" value="1"/>
</dbReference>
<dbReference type="SUPFAM" id="SSF50129">
    <property type="entry name" value="GroES-like"/>
    <property type="match status" value="1"/>
</dbReference>
<dbReference type="PATRIC" id="fig|294.195.peg.1913"/>
<dbReference type="InterPro" id="IPR036291">
    <property type="entry name" value="NAD(P)-bd_dom_sf"/>
</dbReference>
<evidence type="ECO:0000259" key="7">
    <source>
        <dbReference type="SMART" id="SM00829"/>
    </source>
</evidence>
<evidence type="ECO:0000256" key="3">
    <source>
        <dbReference type="ARBA" id="ARBA00022833"/>
    </source>
</evidence>
<dbReference type="Pfam" id="PF08240">
    <property type="entry name" value="ADH_N"/>
    <property type="match status" value="1"/>
</dbReference>
<evidence type="ECO:0000256" key="5">
    <source>
        <dbReference type="ARBA" id="ARBA00023027"/>
    </source>
</evidence>
<dbReference type="AlphaFoldDB" id="A0A109L0A0"/>
<protein>
    <submittedName>
        <fullName evidence="8">Aryl-alcohol dehydrogenase</fullName>
        <ecNumber evidence="8">1.1.1.90</ecNumber>
    </submittedName>
</protein>
<organism evidence="8 9">
    <name type="scientific">Pseudomonas fluorescens</name>
    <dbReference type="NCBI Taxonomy" id="294"/>
    <lineage>
        <taxon>Bacteria</taxon>
        <taxon>Pseudomonadati</taxon>
        <taxon>Pseudomonadota</taxon>
        <taxon>Gammaproteobacteria</taxon>
        <taxon>Pseudomonadales</taxon>
        <taxon>Pseudomonadaceae</taxon>
        <taxon>Pseudomonas</taxon>
    </lineage>
</organism>
<dbReference type="GO" id="GO:0046294">
    <property type="term" value="P:formaldehyde catabolic process"/>
    <property type="evidence" value="ECO:0007669"/>
    <property type="project" value="TreeGrafter"/>
</dbReference>
<dbReference type="Pfam" id="PF00107">
    <property type="entry name" value="ADH_zinc_N"/>
    <property type="match status" value="1"/>
</dbReference>
<evidence type="ECO:0000256" key="2">
    <source>
        <dbReference type="ARBA" id="ARBA00022723"/>
    </source>
</evidence>
<dbReference type="Gene3D" id="3.40.50.720">
    <property type="entry name" value="NAD(P)-binding Rossmann-like Domain"/>
    <property type="match status" value="1"/>
</dbReference>
<dbReference type="InterPro" id="IPR020843">
    <property type="entry name" value="ER"/>
</dbReference>
<dbReference type="InterPro" id="IPR011032">
    <property type="entry name" value="GroES-like_sf"/>
</dbReference>
<evidence type="ECO:0000256" key="6">
    <source>
        <dbReference type="RuleBase" id="RU361277"/>
    </source>
</evidence>
<accession>A0A109L0A0</accession>
<dbReference type="EMBL" id="LCYC01000018">
    <property type="protein sequence ID" value="KWV78651.1"/>
    <property type="molecule type" value="Genomic_DNA"/>
</dbReference>
<dbReference type="InterPro" id="IPR013149">
    <property type="entry name" value="ADH-like_C"/>
</dbReference>
<comment type="caution">
    <text evidence="8">The sequence shown here is derived from an EMBL/GenBank/DDBJ whole genome shotgun (WGS) entry which is preliminary data.</text>
</comment>